<name>A0ABZ1HTW0_STRPH</name>
<protein>
    <submittedName>
        <fullName evidence="1">Uncharacterized protein</fullName>
    </submittedName>
</protein>
<evidence type="ECO:0000313" key="2">
    <source>
        <dbReference type="Proteomes" id="UP001340816"/>
    </source>
</evidence>
<dbReference type="RefSeq" id="WP_326763222.1">
    <property type="nucleotide sequence ID" value="NZ_CP109135.1"/>
</dbReference>
<organism evidence="1 2">
    <name type="scientific">Streptomyces phaeochromogenes</name>
    <dbReference type="NCBI Taxonomy" id="1923"/>
    <lineage>
        <taxon>Bacteria</taxon>
        <taxon>Bacillati</taxon>
        <taxon>Actinomycetota</taxon>
        <taxon>Actinomycetes</taxon>
        <taxon>Kitasatosporales</taxon>
        <taxon>Streptomycetaceae</taxon>
        <taxon>Streptomyces</taxon>
        <taxon>Streptomyces phaeochromogenes group</taxon>
    </lineage>
</organism>
<keyword evidence="2" id="KW-1185">Reference proteome</keyword>
<dbReference type="EMBL" id="CP109135">
    <property type="protein sequence ID" value="WSD22062.1"/>
    <property type="molecule type" value="Genomic_DNA"/>
</dbReference>
<dbReference type="Proteomes" id="UP001340816">
    <property type="component" value="Chromosome"/>
</dbReference>
<accession>A0ABZ1HTW0</accession>
<gene>
    <name evidence="1" type="ORF">OHB35_51685</name>
</gene>
<reference evidence="1 2" key="1">
    <citation type="submission" date="2022-10" db="EMBL/GenBank/DDBJ databases">
        <title>The complete genomes of actinobacterial strains from the NBC collection.</title>
        <authorList>
            <person name="Joergensen T.S."/>
            <person name="Alvarez Arevalo M."/>
            <person name="Sterndorff E.B."/>
            <person name="Faurdal D."/>
            <person name="Vuksanovic O."/>
            <person name="Mourched A.-S."/>
            <person name="Charusanti P."/>
            <person name="Shaw S."/>
            <person name="Blin K."/>
            <person name="Weber T."/>
        </authorList>
    </citation>
    <scope>NUCLEOTIDE SEQUENCE [LARGE SCALE GENOMIC DNA]</scope>
    <source>
        <strain evidence="1 2">NBC 01752</strain>
    </source>
</reference>
<evidence type="ECO:0000313" key="1">
    <source>
        <dbReference type="EMBL" id="WSD22062.1"/>
    </source>
</evidence>
<proteinExistence type="predicted"/>
<sequence>MKKTVWVSGGCRSWYQAADGRIDTLWPGTTVSYWWQAKRFKPGDYRVTEEATTSGTV</sequence>